<dbReference type="Proteomes" id="UP001161389">
    <property type="component" value="Unassembled WGS sequence"/>
</dbReference>
<evidence type="ECO:0000313" key="3">
    <source>
        <dbReference type="Proteomes" id="UP001161389"/>
    </source>
</evidence>
<dbReference type="Gene3D" id="1.20.1420.60">
    <property type="match status" value="1"/>
</dbReference>
<organism evidence="2 3">
    <name type="scientific">Litoribrevibacter albus</name>
    <dbReference type="NCBI Taxonomy" id="1473156"/>
    <lineage>
        <taxon>Bacteria</taxon>
        <taxon>Pseudomonadati</taxon>
        <taxon>Pseudomonadota</taxon>
        <taxon>Gammaproteobacteria</taxon>
        <taxon>Oceanospirillales</taxon>
        <taxon>Oceanospirillaceae</taxon>
        <taxon>Litoribrevibacter</taxon>
    </lineage>
</organism>
<dbReference type="InterPro" id="IPR025402">
    <property type="entry name" value="DMP19_C"/>
</dbReference>
<protein>
    <recommendedName>
        <fullName evidence="1">DNA mimic protein DMP19 C-terminal domain-containing protein</fullName>
    </recommendedName>
</protein>
<accession>A0AA37W9C7</accession>
<gene>
    <name evidence="2" type="ORF">GCM10007876_36580</name>
</gene>
<keyword evidence="3" id="KW-1185">Reference proteome</keyword>
<dbReference type="EMBL" id="BSNM01000019">
    <property type="protein sequence ID" value="GLQ33179.1"/>
    <property type="molecule type" value="Genomic_DNA"/>
</dbReference>
<feature type="domain" description="DNA mimic protein DMP19 C-terminal" evidence="1">
    <location>
        <begin position="60"/>
        <end position="171"/>
    </location>
</feature>
<sequence>MNKLLFLLLILSSFAVKSENIKQLVQRLERGDIQENIFAYDVYEVIVDKVDPNEWPNYSKLSQLEQNILMIVDFEGQINNGGFDQYYFNSYGDNAVATVNALIEIGAKETADILSKSFTVFPNRKPSEIRETRQTQLDALTKAQQDYLDKLDDEFYEYPNDLSVLLTKYANSTRKCNTRPKPQLLIRHRPSAAA</sequence>
<evidence type="ECO:0000259" key="1">
    <source>
        <dbReference type="Pfam" id="PF14300"/>
    </source>
</evidence>
<name>A0AA37W9C7_9GAMM</name>
<evidence type="ECO:0000313" key="2">
    <source>
        <dbReference type="EMBL" id="GLQ33179.1"/>
    </source>
</evidence>
<proteinExistence type="predicted"/>
<reference evidence="2" key="1">
    <citation type="journal article" date="2014" name="Int. J. Syst. Evol. Microbiol.">
        <title>Complete genome sequence of Corynebacterium casei LMG S-19264T (=DSM 44701T), isolated from a smear-ripened cheese.</title>
        <authorList>
            <consortium name="US DOE Joint Genome Institute (JGI-PGF)"/>
            <person name="Walter F."/>
            <person name="Albersmeier A."/>
            <person name="Kalinowski J."/>
            <person name="Ruckert C."/>
        </authorList>
    </citation>
    <scope>NUCLEOTIDE SEQUENCE</scope>
    <source>
        <strain evidence="2">NBRC 110071</strain>
    </source>
</reference>
<dbReference type="Pfam" id="PF14300">
    <property type="entry name" value="DMP19"/>
    <property type="match status" value="1"/>
</dbReference>
<comment type="caution">
    <text evidence="2">The sequence shown here is derived from an EMBL/GenBank/DDBJ whole genome shotgun (WGS) entry which is preliminary data.</text>
</comment>
<dbReference type="AlphaFoldDB" id="A0AA37W9C7"/>
<reference evidence="2" key="2">
    <citation type="submission" date="2023-01" db="EMBL/GenBank/DDBJ databases">
        <title>Draft genome sequence of Litoribrevibacter albus strain NBRC 110071.</title>
        <authorList>
            <person name="Sun Q."/>
            <person name="Mori K."/>
        </authorList>
    </citation>
    <scope>NUCLEOTIDE SEQUENCE</scope>
    <source>
        <strain evidence="2">NBRC 110071</strain>
    </source>
</reference>